<protein>
    <submittedName>
        <fullName evidence="1">Uncharacterized protein</fullName>
    </submittedName>
</protein>
<keyword evidence="2" id="KW-1185">Reference proteome</keyword>
<gene>
    <name evidence="1" type="ORF">DEO72_LG1g3077</name>
</gene>
<proteinExistence type="predicted"/>
<evidence type="ECO:0000313" key="2">
    <source>
        <dbReference type="Proteomes" id="UP000501690"/>
    </source>
</evidence>
<sequence length="49" mass="5247">MQTLVAYIAFRDDVLEHFAAMVTALVPDVGSSAPSVIGIRRPSEAKKTS</sequence>
<evidence type="ECO:0000313" key="1">
    <source>
        <dbReference type="EMBL" id="QCD79436.1"/>
    </source>
</evidence>
<accession>A0A4D6KMX0</accession>
<dbReference type="EMBL" id="CP039345">
    <property type="protein sequence ID" value="QCD79436.1"/>
    <property type="molecule type" value="Genomic_DNA"/>
</dbReference>
<reference evidence="1 2" key="1">
    <citation type="submission" date="2019-04" db="EMBL/GenBank/DDBJ databases">
        <title>An improved genome assembly and genetic linkage map for asparagus bean, Vigna unguiculata ssp. sesquipedialis.</title>
        <authorList>
            <person name="Xia Q."/>
            <person name="Zhang R."/>
            <person name="Dong Y."/>
        </authorList>
    </citation>
    <scope>NUCLEOTIDE SEQUENCE [LARGE SCALE GENOMIC DNA]</scope>
    <source>
        <tissue evidence="1">Leaf</tissue>
    </source>
</reference>
<dbReference type="AlphaFoldDB" id="A0A4D6KMX0"/>
<name>A0A4D6KMX0_VIGUN</name>
<dbReference type="Proteomes" id="UP000501690">
    <property type="component" value="Linkage Group LG1"/>
</dbReference>
<organism evidence="1 2">
    <name type="scientific">Vigna unguiculata</name>
    <name type="common">Cowpea</name>
    <dbReference type="NCBI Taxonomy" id="3917"/>
    <lineage>
        <taxon>Eukaryota</taxon>
        <taxon>Viridiplantae</taxon>
        <taxon>Streptophyta</taxon>
        <taxon>Embryophyta</taxon>
        <taxon>Tracheophyta</taxon>
        <taxon>Spermatophyta</taxon>
        <taxon>Magnoliopsida</taxon>
        <taxon>eudicotyledons</taxon>
        <taxon>Gunneridae</taxon>
        <taxon>Pentapetalae</taxon>
        <taxon>rosids</taxon>
        <taxon>fabids</taxon>
        <taxon>Fabales</taxon>
        <taxon>Fabaceae</taxon>
        <taxon>Papilionoideae</taxon>
        <taxon>50 kb inversion clade</taxon>
        <taxon>NPAAA clade</taxon>
        <taxon>indigoferoid/millettioid clade</taxon>
        <taxon>Phaseoleae</taxon>
        <taxon>Vigna</taxon>
    </lineage>
</organism>